<accession>A0AAD9Q3U5</accession>
<organism evidence="1 2">
    <name type="scientific">Acropora cervicornis</name>
    <name type="common">Staghorn coral</name>
    <dbReference type="NCBI Taxonomy" id="6130"/>
    <lineage>
        <taxon>Eukaryota</taxon>
        <taxon>Metazoa</taxon>
        <taxon>Cnidaria</taxon>
        <taxon>Anthozoa</taxon>
        <taxon>Hexacorallia</taxon>
        <taxon>Scleractinia</taxon>
        <taxon>Astrocoeniina</taxon>
        <taxon>Acroporidae</taxon>
        <taxon>Acropora</taxon>
    </lineage>
</organism>
<proteinExistence type="predicted"/>
<keyword evidence="2" id="KW-1185">Reference proteome</keyword>
<reference evidence="1" key="2">
    <citation type="journal article" date="2023" name="Science">
        <title>Genomic signatures of disease resistance in endangered staghorn corals.</title>
        <authorList>
            <person name="Vollmer S.V."/>
            <person name="Selwyn J.D."/>
            <person name="Despard B.A."/>
            <person name="Roesel C.L."/>
        </authorList>
    </citation>
    <scope>NUCLEOTIDE SEQUENCE</scope>
    <source>
        <strain evidence="1">K2</strain>
    </source>
</reference>
<evidence type="ECO:0000313" key="1">
    <source>
        <dbReference type="EMBL" id="KAK2554156.1"/>
    </source>
</evidence>
<dbReference type="Gene3D" id="3.40.50.300">
    <property type="entry name" value="P-loop containing nucleotide triphosphate hydrolases"/>
    <property type="match status" value="1"/>
</dbReference>
<dbReference type="InterPro" id="IPR027417">
    <property type="entry name" value="P-loop_NTPase"/>
</dbReference>
<sequence>MARTSILIKYSRDPTGTITPNRSFTSFASFTQSVQHAEKGIRKNWKEQNVAYGSRLPKLDSGEKIPMPNVVRTVTRSIMVNQYQNFCEEEGFNPLSCSTLFKILLVREASQCRSLQGLDNIDADGATGFPTMERIVDNLREKGGDREWGKDTATEEAFRRDYGRLAEVRSLLHRDVPFVALTATATEETKKTIIKD</sequence>
<gene>
    <name evidence="1" type="ORF">P5673_024511</name>
</gene>
<evidence type="ECO:0000313" key="2">
    <source>
        <dbReference type="Proteomes" id="UP001249851"/>
    </source>
</evidence>
<name>A0AAD9Q3U5_ACRCE</name>
<dbReference type="AlphaFoldDB" id="A0AAD9Q3U5"/>
<reference evidence="1" key="1">
    <citation type="journal article" date="2023" name="G3 (Bethesda)">
        <title>Whole genome assembly and annotation of the endangered Caribbean coral Acropora cervicornis.</title>
        <authorList>
            <person name="Selwyn J.D."/>
            <person name="Vollmer S.V."/>
        </authorList>
    </citation>
    <scope>NUCLEOTIDE SEQUENCE</scope>
    <source>
        <strain evidence="1">K2</strain>
    </source>
</reference>
<comment type="caution">
    <text evidence="1">The sequence shown here is derived from an EMBL/GenBank/DDBJ whole genome shotgun (WGS) entry which is preliminary data.</text>
</comment>
<dbReference type="Proteomes" id="UP001249851">
    <property type="component" value="Unassembled WGS sequence"/>
</dbReference>
<dbReference type="EMBL" id="JARQWQ010000072">
    <property type="protein sequence ID" value="KAK2554156.1"/>
    <property type="molecule type" value="Genomic_DNA"/>
</dbReference>
<protein>
    <submittedName>
        <fullName evidence="1">Uncharacterized protein</fullName>
    </submittedName>
</protein>